<keyword evidence="3 5" id="KW-0067">ATP-binding</keyword>
<protein>
    <submittedName>
        <fullName evidence="5">ABC transporter ATP-binding protein</fullName>
    </submittedName>
</protein>
<dbReference type="SMART" id="SM00382">
    <property type="entry name" value="AAA"/>
    <property type="match status" value="1"/>
</dbReference>
<evidence type="ECO:0000256" key="2">
    <source>
        <dbReference type="ARBA" id="ARBA00022741"/>
    </source>
</evidence>
<dbReference type="Pfam" id="PF00005">
    <property type="entry name" value="ABC_tran"/>
    <property type="match status" value="1"/>
</dbReference>
<gene>
    <name evidence="5" type="ORF">PYS61_00700</name>
</gene>
<evidence type="ECO:0000256" key="3">
    <source>
        <dbReference type="ARBA" id="ARBA00022840"/>
    </source>
</evidence>
<proteinExistence type="predicted"/>
<dbReference type="InterPro" id="IPR003439">
    <property type="entry name" value="ABC_transporter-like_ATP-bd"/>
</dbReference>
<dbReference type="PANTHER" id="PTHR42781">
    <property type="entry name" value="SPERMIDINE/PUTRESCINE IMPORT ATP-BINDING PROTEIN POTA"/>
    <property type="match status" value="1"/>
</dbReference>
<dbReference type="EMBL" id="CP118868">
    <property type="protein sequence ID" value="WEG35713.1"/>
    <property type="molecule type" value="Genomic_DNA"/>
</dbReference>
<dbReference type="GO" id="GO:0005524">
    <property type="term" value="F:ATP binding"/>
    <property type="evidence" value="ECO:0007669"/>
    <property type="project" value="UniProtKB-KW"/>
</dbReference>
<reference evidence="5 6" key="1">
    <citation type="submission" date="2023-02" db="EMBL/GenBank/DDBJ databases">
        <title>Novel Oscillospiraceae bacterial genomes.</title>
        <authorList>
            <person name="Srinivasan S."/>
            <person name="Austin M.N."/>
            <person name="Fiedler T.L."/>
            <person name="Strenk S.M."/>
            <person name="Agnew K.J."/>
            <person name="Nagana Gowda G.A."/>
            <person name="Raftery D."/>
            <person name="Beamer M.A."/>
            <person name="Achilles S.L."/>
            <person name="Wiesenfeld H.C."/>
            <person name="Fredricks D.N."/>
            <person name="Hillier S.L."/>
        </authorList>
    </citation>
    <scope>NUCLEOTIDE SEQUENCE [LARGE SCALE GENOMIC DNA]</scope>
    <source>
        <strain evidence="5 6">CHIC02 1186E3-8</strain>
    </source>
</reference>
<dbReference type="SUPFAM" id="SSF50331">
    <property type="entry name" value="MOP-like"/>
    <property type="match status" value="1"/>
</dbReference>
<accession>A0ABY8C4U5</accession>
<evidence type="ECO:0000259" key="4">
    <source>
        <dbReference type="SMART" id="SM00382"/>
    </source>
</evidence>
<evidence type="ECO:0000313" key="6">
    <source>
        <dbReference type="Proteomes" id="UP001220478"/>
    </source>
</evidence>
<dbReference type="SUPFAM" id="SSF52540">
    <property type="entry name" value="P-loop containing nucleoside triphosphate hydrolases"/>
    <property type="match status" value="1"/>
</dbReference>
<dbReference type="Pfam" id="PF08402">
    <property type="entry name" value="TOBE_2"/>
    <property type="match status" value="1"/>
</dbReference>
<dbReference type="PANTHER" id="PTHR42781:SF4">
    <property type="entry name" value="SPERMIDINE_PUTRESCINE IMPORT ATP-BINDING PROTEIN POTA"/>
    <property type="match status" value="1"/>
</dbReference>
<keyword evidence="6" id="KW-1185">Reference proteome</keyword>
<dbReference type="InterPro" id="IPR008995">
    <property type="entry name" value="Mo/tungstate-bd_C_term_dom"/>
</dbReference>
<dbReference type="InterPro" id="IPR003593">
    <property type="entry name" value="AAA+_ATPase"/>
</dbReference>
<dbReference type="InterPro" id="IPR050093">
    <property type="entry name" value="ABC_SmlMolc_Importer"/>
</dbReference>
<dbReference type="PROSITE" id="PS00211">
    <property type="entry name" value="ABC_TRANSPORTER_1"/>
    <property type="match status" value="1"/>
</dbReference>
<organism evidence="5 6">
    <name type="scientific">Amygdalobacter indicium</name>
    <dbReference type="NCBI Taxonomy" id="3029272"/>
    <lineage>
        <taxon>Bacteria</taxon>
        <taxon>Bacillati</taxon>
        <taxon>Bacillota</taxon>
        <taxon>Clostridia</taxon>
        <taxon>Eubacteriales</taxon>
        <taxon>Oscillospiraceae</taxon>
        <taxon>Amygdalobacter</taxon>
    </lineage>
</organism>
<dbReference type="InterPro" id="IPR027417">
    <property type="entry name" value="P-loop_NTPase"/>
</dbReference>
<name>A0ABY8C4U5_9FIRM</name>
<keyword evidence="2" id="KW-0547">Nucleotide-binding</keyword>
<sequence length="342" mass="38580">MLKIKDLRINYGQFVAVDNLNITVNKGEFFTFLGPSGCGKTTTLRAIAGFINPSNGRIFINDEDITGVPVERRGLGMVFQSYALFPTMTVFDNIAYGLTVDKMPKSKINERVLELATLVDLAENQLKRNVSELSGGQQQRVAIARALARKPSVVLFDEPLSNLDAKLRKQLRSELKAIQREAGMTAIYVTHDQEEALELSDHIAVFNNGFIEQVGTPEEIYDHSATEFVCTFIGDSNLLPPALMEKINEQSGSNFDLSKRHYIRPEKIKVYQLPDGKKCVKLPAVVLAEVYQGTFSTVYLDVYGQKLKMINKKDGNFSFKVQDRIEVYINLEHILEYEEKKQ</sequence>
<dbReference type="Proteomes" id="UP001220478">
    <property type="component" value="Chromosome"/>
</dbReference>
<evidence type="ECO:0000256" key="1">
    <source>
        <dbReference type="ARBA" id="ARBA00022448"/>
    </source>
</evidence>
<keyword evidence="1" id="KW-0813">Transport</keyword>
<evidence type="ECO:0000313" key="5">
    <source>
        <dbReference type="EMBL" id="WEG35713.1"/>
    </source>
</evidence>
<feature type="domain" description="AAA+ ATPase" evidence="4">
    <location>
        <begin position="26"/>
        <end position="210"/>
    </location>
</feature>
<dbReference type="RefSeq" id="WP_315571828.1">
    <property type="nucleotide sequence ID" value="NZ_CP118868.1"/>
</dbReference>
<dbReference type="InterPro" id="IPR013611">
    <property type="entry name" value="Transp-assoc_OB_typ2"/>
</dbReference>
<dbReference type="InterPro" id="IPR017871">
    <property type="entry name" value="ABC_transporter-like_CS"/>
</dbReference>
<dbReference type="Gene3D" id="3.40.50.300">
    <property type="entry name" value="P-loop containing nucleotide triphosphate hydrolases"/>
    <property type="match status" value="1"/>
</dbReference>